<reference evidence="7" key="1">
    <citation type="journal article" date="2019" name="Database">
        <title>The radish genome database (RadishGD): an integrated information resource for radish genomics.</title>
        <authorList>
            <person name="Yu H.J."/>
            <person name="Baek S."/>
            <person name="Lee Y.J."/>
            <person name="Cho A."/>
            <person name="Mun J.H."/>
        </authorList>
    </citation>
    <scope>NUCLEOTIDE SEQUENCE [LARGE SCALE GENOMIC DNA]</scope>
    <source>
        <strain evidence="7">cv. WK10039</strain>
    </source>
</reference>
<sequence length="469" mass="54467">MFGGVFSVPVNNPHLRKSGSRLIITNLGENDLKNSSMQLGTIAKLRSPLVLSSLKVALYVGGLYVCGKIGWESVMKMGLDTRELFFYETFLYYNPLLLITMMVWLWGVNLWVFSRTGVDYAAIFYLGPDHLSHKEIWKCARWMTTIILTSMTAYLYLYSHGDVSLAASQPIVLYLSAVIILIIPFDIFYMSSRYYLLWTFWRILFPVQTVTFSDFFLADILTSLSKVLSDLERSVCRMVHRQVATVAWFEADSVCGSHSAVIPLVLVLPYLFRLFQCIRQYKDSKDIANIWNAGKYLTAVPVIFLSALKYFIDQDTWTYSIQPAWILSGLANTFFSFFWDVLRDWDLSVFTRIFKFTKPNLCSHLLYGRRWVYVWVIGSNLVLRWTWTYKLSAHLRNNYITVFIITLLEIYRRFQWAFFRIENVWYKINNPKRTTTSSHQTNPVSLQNDNGGGEQEKLLAHSHNNSLGV</sequence>
<proteinExistence type="predicted"/>
<feature type="transmembrane region" description="Helical" evidence="5">
    <location>
        <begin position="49"/>
        <end position="71"/>
    </location>
</feature>
<dbReference type="PANTHER" id="PTHR10783:SF131">
    <property type="entry name" value="EXS (ERD1_XPR1_SYG1) FAMILY PROTEIN"/>
    <property type="match status" value="1"/>
</dbReference>
<feature type="transmembrane region" description="Helical" evidence="5">
    <location>
        <begin position="139"/>
        <end position="159"/>
    </location>
</feature>
<comment type="subcellular location">
    <subcellularLocation>
        <location evidence="1">Membrane</location>
        <topology evidence="1">Multi-pass membrane protein</topology>
    </subcellularLocation>
</comment>
<evidence type="ECO:0000313" key="11">
    <source>
        <dbReference type="RefSeq" id="XP_056861117.1"/>
    </source>
</evidence>
<name>A0A6J0MM26_RAPSA</name>
<organism evidence="7 8">
    <name type="scientific">Raphanus sativus</name>
    <name type="common">Radish</name>
    <name type="synonym">Raphanus raphanistrum var. sativus</name>
    <dbReference type="NCBI Taxonomy" id="3726"/>
    <lineage>
        <taxon>Eukaryota</taxon>
        <taxon>Viridiplantae</taxon>
        <taxon>Streptophyta</taxon>
        <taxon>Embryophyta</taxon>
        <taxon>Tracheophyta</taxon>
        <taxon>Spermatophyta</taxon>
        <taxon>Magnoliopsida</taxon>
        <taxon>eudicotyledons</taxon>
        <taxon>Gunneridae</taxon>
        <taxon>Pentapetalae</taxon>
        <taxon>rosids</taxon>
        <taxon>malvids</taxon>
        <taxon>Brassicales</taxon>
        <taxon>Brassicaceae</taxon>
        <taxon>Brassiceae</taxon>
        <taxon>Raphanus</taxon>
    </lineage>
</organism>
<feature type="transmembrane region" description="Helical" evidence="5">
    <location>
        <begin position="256"/>
        <end position="275"/>
    </location>
</feature>
<evidence type="ECO:0000256" key="1">
    <source>
        <dbReference type="ARBA" id="ARBA00004141"/>
    </source>
</evidence>
<dbReference type="GO" id="GO:0005737">
    <property type="term" value="C:cytoplasm"/>
    <property type="evidence" value="ECO:0007669"/>
    <property type="project" value="TreeGrafter"/>
</dbReference>
<dbReference type="Pfam" id="PF03124">
    <property type="entry name" value="EXS"/>
    <property type="match status" value="1"/>
</dbReference>
<keyword evidence="7" id="KW-1185">Reference proteome</keyword>
<dbReference type="PROSITE" id="PS51380">
    <property type="entry name" value="EXS"/>
    <property type="match status" value="1"/>
</dbReference>
<evidence type="ECO:0000313" key="8">
    <source>
        <dbReference type="RefSeq" id="XP_018473174.1"/>
    </source>
</evidence>
<dbReference type="PANTHER" id="PTHR10783">
    <property type="entry name" value="XENOTROPIC AND POLYTROPIC RETROVIRUS RECEPTOR 1-RELATED"/>
    <property type="match status" value="1"/>
</dbReference>
<dbReference type="InterPro" id="IPR004342">
    <property type="entry name" value="EXS_C"/>
</dbReference>
<dbReference type="AlphaFoldDB" id="A0A6J0MM26"/>
<feature type="transmembrane region" description="Helical" evidence="5">
    <location>
        <begin position="324"/>
        <end position="342"/>
    </location>
</feature>
<keyword evidence="2 5" id="KW-0812">Transmembrane</keyword>
<gene>
    <name evidence="8 9 10 11" type="primary">LOC108844413</name>
</gene>
<evidence type="ECO:0000313" key="9">
    <source>
        <dbReference type="RefSeq" id="XP_056861115.1"/>
    </source>
</evidence>
<evidence type="ECO:0000259" key="6">
    <source>
        <dbReference type="PROSITE" id="PS51380"/>
    </source>
</evidence>
<dbReference type="GO" id="GO:0016020">
    <property type="term" value="C:membrane"/>
    <property type="evidence" value="ECO:0007669"/>
    <property type="project" value="UniProtKB-SubCell"/>
</dbReference>
<dbReference type="RefSeq" id="XP_056861115.1">
    <property type="nucleotide sequence ID" value="XM_057005135.1"/>
</dbReference>
<dbReference type="RefSeq" id="XP_056861117.1">
    <property type="nucleotide sequence ID" value="XM_057005137.1"/>
</dbReference>
<evidence type="ECO:0000256" key="3">
    <source>
        <dbReference type="ARBA" id="ARBA00022989"/>
    </source>
</evidence>
<dbReference type="RefSeq" id="XP_056861116.1">
    <property type="nucleotide sequence ID" value="XM_057005136.1"/>
</dbReference>
<keyword evidence="3 5" id="KW-1133">Transmembrane helix</keyword>
<accession>A0A6J0MM26</accession>
<keyword evidence="4 5" id="KW-0472">Membrane</keyword>
<feature type="transmembrane region" description="Helical" evidence="5">
    <location>
        <begin position="296"/>
        <end position="312"/>
    </location>
</feature>
<dbReference type="RefSeq" id="XP_018473174.1">
    <property type="nucleotide sequence ID" value="XM_018617672.2"/>
</dbReference>
<evidence type="ECO:0000256" key="4">
    <source>
        <dbReference type="ARBA" id="ARBA00023136"/>
    </source>
</evidence>
<evidence type="ECO:0000313" key="7">
    <source>
        <dbReference type="Proteomes" id="UP000504610"/>
    </source>
</evidence>
<reference evidence="8 9" key="2">
    <citation type="submission" date="2025-04" db="UniProtKB">
        <authorList>
            <consortium name="RefSeq"/>
        </authorList>
    </citation>
    <scope>IDENTIFICATION</scope>
    <source>
        <tissue evidence="8 9">Leaf</tissue>
    </source>
</reference>
<dbReference type="GeneID" id="108844413"/>
<dbReference type="OrthoDB" id="2159384at2759"/>
<feature type="transmembrane region" description="Helical" evidence="5">
    <location>
        <begin position="91"/>
        <end position="113"/>
    </location>
</feature>
<feature type="domain" description="EXS" evidence="6">
    <location>
        <begin position="253"/>
        <end position="454"/>
    </location>
</feature>
<dbReference type="Proteomes" id="UP000504610">
    <property type="component" value="Chromosome 3"/>
</dbReference>
<evidence type="ECO:0000313" key="10">
    <source>
        <dbReference type="RefSeq" id="XP_056861116.1"/>
    </source>
</evidence>
<evidence type="ECO:0000256" key="2">
    <source>
        <dbReference type="ARBA" id="ARBA00022692"/>
    </source>
</evidence>
<dbReference type="KEGG" id="rsz:108844413"/>
<protein>
    <submittedName>
        <fullName evidence="8 9">Uncharacterized protein LOC108844413 isoform X1</fullName>
    </submittedName>
</protein>
<evidence type="ECO:0000256" key="5">
    <source>
        <dbReference type="SAM" id="Phobius"/>
    </source>
</evidence>
<feature type="transmembrane region" description="Helical" evidence="5">
    <location>
        <begin position="171"/>
        <end position="191"/>
    </location>
</feature>